<accession>A0A1I5RSP1</accession>
<dbReference type="Proteomes" id="UP000198857">
    <property type="component" value="Unassembled WGS sequence"/>
</dbReference>
<dbReference type="SUPFAM" id="SSF82771">
    <property type="entry name" value="GIY-YIG endonuclease"/>
    <property type="match status" value="1"/>
</dbReference>
<gene>
    <name evidence="2" type="ORF">SAMN05660464_3698</name>
</gene>
<evidence type="ECO:0000259" key="1">
    <source>
        <dbReference type="PROSITE" id="PS50164"/>
    </source>
</evidence>
<dbReference type="PROSITE" id="PS50164">
    <property type="entry name" value="GIY_YIG"/>
    <property type="match status" value="1"/>
</dbReference>
<name>A0A1I5RSP1_9ACTN</name>
<dbReference type="STRING" id="1523247.SAMN05660464_3698"/>
<dbReference type="AlphaFoldDB" id="A0A1I5RSP1"/>
<dbReference type="InterPro" id="IPR000305">
    <property type="entry name" value="GIY-YIG_endonuc"/>
</dbReference>
<dbReference type="OrthoDB" id="8481709at2"/>
<feature type="domain" description="GIY-YIG" evidence="1">
    <location>
        <begin position="3"/>
        <end position="89"/>
    </location>
</feature>
<organism evidence="2 3">
    <name type="scientific">Geodermatophilus dictyosporus</name>
    <dbReference type="NCBI Taxonomy" id="1523247"/>
    <lineage>
        <taxon>Bacteria</taxon>
        <taxon>Bacillati</taxon>
        <taxon>Actinomycetota</taxon>
        <taxon>Actinomycetes</taxon>
        <taxon>Geodermatophilales</taxon>
        <taxon>Geodermatophilaceae</taxon>
        <taxon>Geodermatophilus</taxon>
    </lineage>
</organism>
<proteinExistence type="predicted"/>
<protein>
    <recommendedName>
        <fullName evidence="1">GIY-YIG domain-containing protein</fullName>
    </recommendedName>
</protein>
<sequence length="98" mass="11295">MPASSGIYVIAKVSKIHGLPMTCEWLYAGQSNNLRRRYVEHNHWSEPNPGLDALRYQESCEFWWTAAPLEELDEIEADLIDALKPAANRRAGNRRRKN</sequence>
<dbReference type="EMBL" id="FOWQ01000006">
    <property type="protein sequence ID" value="SFP61532.1"/>
    <property type="molecule type" value="Genomic_DNA"/>
</dbReference>
<dbReference type="InterPro" id="IPR035901">
    <property type="entry name" value="GIY-YIG_endonuc_sf"/>
</dbReference>
<evidence type="ECO:0000313" key="3">
    <source>
        <dbReference type="Proteomes" id="UP000198857"/>
    </source>
</evidence>
<keyword evidence="3" id="KW-1185">Reference proteome</keyword>
<dbReference type="RefSeq" id="WP_136697311.1">
    <property type="nucleotide sequence ID" value="NZ_FOWQ01000006.1"/>
</dbReference>
<reference evidence="3" key="1">
    <citation type="submission" date="2016-10" db="EMBL/GenBank/DDBJ databases">
        <authorList>
            <person name="Varghese N."/>
            <person name="Submissions S."/>
        </authorList>
    </citation>
    <scope>NUCLEOTIDE SEQUENCE [LARGE SCALE GENOMIC DNA]</scope>
    <source>
        <strain evidence="3">DSM 44208</strain>
    </source>
</reference>
<evidence type="ECO:0000313" key="2">
    <source>
        <dbReference type="EMBL" id="SFP61532.1"/>
    </source>
</evidence>